<evidence type="ECO:0000256" key="5">
    <source>
        <dbReference type="ARBA" id="ARBA00023136"/>
    </source>
</evidence>
<reference evidence="9 10" key="1">
    <citation type="submission" date="2018-11" db="EMBL/GenBank/DDBJ databases">
        <title>Draft genome sequence of Cellulomonas takizawaensis strain TKZ-21.</title>
        <authorList>
            <person name="Yamamura H."/>
            <person name="Hayashi T."/>
            <person name="Hamada M."/>
            <person name="Serisawa Y."/>
            <person name="Matsuyama K."/>
            <person name="Nakagawa Y."/>
            <person name="Otoguro M."/>
            <person name="Yanagida F."/>
            <person name="Hayakawa M."/>
        </authorList>
    </citation>
    <scope>NUCLEOTIDE SEQUENCE [LARGE SCALE GENOMIC DNA]</scope>
    <source>
        <strain evidence="9 10">TKZ-21</strain>
    </source>
</reference>
<feature type="transmembrane region" description="Helical" evidence="7">
    <location>
        <begin position="442"/>
        <end position="465"/>
    </location>
</feature>
<evidence type="ECO:0000256" key="2">
    <source>
        <dbReference type="ARBA" id="ARBA00022475"/>
    </source>
</evidence>
<feature type="transmembrane region" description="Helical" evidence="7">
    <location>
        <begin position="6"/>
        <end position="23"/>
    </location>
</feature>
<dbReference type="InterPro" id="IPR004477">
    <property type="entry name" value="ComEC_N"/>
</dbReference>
<feature type="transmembrane region" description="Helical" evidence="7">
    <location>
        <begin position="313"/>
        <end position="342"/>
    </location>
</feature>
<comment type="caution">
    <text evidence="9">The sequence shown here is derived from an EMBL/GenBank/DDBJ whole genome shotgun (WGS) entry which is preliminary data.</text>
</comment>
<feature type="transmembrane region" description="Helical" evidence="7">
    <location>
        <begin position="280"/>
        <end position="307"/>
    </location>
</feature>
<feature type="transmembrane region" description="Helical" evidence="7">
    <location>
        <begin position="68"/>
        <end position="91"/>
    </location>
</feature>
<evidence type="ECO:0000256" key="3">
    <source>
        <dbReference type="ARBA" id="ARBA00022692"/>
    </source>
</evidence>
<feature type="compositionally biased region" description="Low complexity" evidence="6">
    <location>
        <begin position="117"/>
        <end position="136"/>
    </location>
</feature>
<feature type="transmembrane region" description="Helical" evidence="7">
    <location>
        <begin position="409"/>
        <end position="430"/>
    </location>
</feature>
<dbReference type="GO" id="GO:0005886">
    <property type="term" value="C:plasma membrane"/>
    <property type="evidence" value="ECO:0007669"/>
    <property type="project" value="UniProtKB-SubCell"/>
</dbReference>
<dbReference type="OrthoDB" id="7177610at2"/>
<keyword evidence="10" id="KW-1185">Reference proteome</keyword>
<feature type="transmembrane region" description="Helical" evidence="7">
    <location>
        <begin position="503"/>
        <end position="522"/>
    </location>
</feature>
<gene>
    <name evidence="9" type="ORF">CTKZ_21940</name>
</gene>
<evidence type="ECO:0000313" key="10">
    <source>
        <dbReference type="Proteomes" id="UP000288246"/>
    </source>
</evidence>
<dbReference type="InterPro" id="IPR052159">
    <property type="entry name" value="Competence_DNA_uptake"/>
</dbReference>
<feature type="transmembrane region" description="Helical" evidence="7">
    <location>
        <begin position="354"/>
        <end position="373"/>
    </location>
</feature>
<name>A0A401V147_9CELL</name>
<dbReference type="EMBL" id="BHYL01000172">
    <property type="protein sequence ID" value="GCD20632.1"/>
    <property type="molecule type" value="Genomic_DNA"/>
</dbReference>
<dbReference type="RefSeq" id="WP_124343137.1">
    <property type="nucleotide sequence ID" value="NZ_BHYL01000172.1"/>
</dbReference>
<sequence length="528" mass="51351">MVDLRLVAPALVAWLAACVVVRQDATTGRMVACACAAGALSVFAAAGVRSGRHTGRTARAGPGPASWGASVALALVVAAAVLGAGAAHVAARDALAVGVSASGPDGMPSADATAPDSLGTSADGAAAGAKGTTTVTGTVDGLARPLASSWPGAPPRARVDVRVEHMGSGATATERGGSVVVLGPGSWAGVRPGERVVVAGRWSVLPRGDRAAAILVTDDAPTVVAHAPPLHVVAGALRETVDRQADRLPGDAGALLPGVTVGDTARVPDDLRDALRVSGLTHLTAVSGAHFALVGALVVAGVGALGAPRAVRAGAVLLVGGALVTLVGASPSVLRAAVMAVVGCGGMLLGRRAAAPAALSTSVVVLLVVDPWLATELGFVLSVLATGGLVLLGGPLAERWSTRLPRPLATALAAPVAAQVACAPVVLLVTPTVSVLAVPANMLAAPAVAPATVLGLAAAVVGTWWPAGGDVVAGLAGAACWWVGTVARAVAGTPGAAVTWLPGVPGVILLAVAGAATVRLSWPSREPP</sequence>
<comment type="subcellular location">
    <subcellularLocation>
        <location evidence="1">Cell membrane</location>
        <topology evidence="1">Multi-pass membrane protein</topology>
    </subcellularLocation>
</comment>
<dbReference type="PANTHER" id="PTHR30619">
    <property type="entry name" value="DNA INTERNALIZATION/COMPETENCE PROTEIN COMEC/REC2"/>
    <property type="match status" value="1"/>
</dbReference>
<keyword evidence="3 7" id="KW-0812">Transmembrane</keyword>
<evidence type="ECO:0000256" key="6">
    <source>
        <dbReference type="SAM" id="MobiDB-lite"/>
    </source>
</evidence>
<evidence type="ECO:0000256" key="7">
    <source>
        <dbReference type="SAM" id="Phobius"/>
    </source>
</evidence>
<evidence type="ECO:0000256" key="4">
    <source>
        <dbReference type="ARBA" id="ARBA00022989"/>
    </source>
</evidence>
<dbReference type="PROSITE" id="PS51257">
    <property type="entry name" value="PROKAR_LIPOPROTEIN"/>
    <property type="match status" value="1"/>
</dbReference>
<feature type="transmembrane region" description="Helical" evidence="7">
    <location>
        <begin position="379"/>
        <end position="397"/>
    </location>
</feature>
<dbReference type="NCBIfam" id="TIGR00360">
    <property type="entry name" value="ComEC_N-term"/>
    <property type="match status" value="1"/>
</dbReference>
<evidence type="ECO:0000259" key="8">
    <source>
        <dbReference type="Pfam" id="PF03772"/>
    </source>
</evidence>
<proteinExistence type="predicted"/>
<keyword evidence="5 7" id="KW-0472">Membrane</keyword>
<organism evidence="9 10">
    <name type="scientific">Cellulomonas algicola</name>
    <dbReference type="NCBI Taxonomy" id="2071633"/>
    <lineage>
        <taxon>Bacteria</taxon>
        <taxon>Bacillati</taxon>
        <taxon>Actinomycetota</taxon>
        <taxon>Actinomycetes</taxon>
        <taxon>Micrococcales</taxon>
        <taxon>Cellulomonadaceae</taxon>
        <taxon>Cellulomonas</taxon>
    </lineage>
</organism>
<dbReference type="PANTHER" id="PTHR30619:SF7">
    <property type="entry name" value="BETA-LACTAMASE DOMAIN PROTEIN"/>
    <property type="match status" value="1"/>
</dbReference>
<feature type="transmembrane region" description="Helical" evidence="7">
    <location>
        <begin position="30"/>
        <end position="48"/>
    </location>
</feature>
<keyword evidence="2" id="KW-1003">Cell membrane</keyword>
<evidence type="ECO:0000313" key="9">
    <source>
        <dbReference type="EMBL" id="GCD20632.1"/>
    </source>
</evidence>
<accession>A0A401V147</accession>
<feature type="domain" description="ComEC/Rec2-related protein" evidence="8">
    <location>
        <begin position="260"/>
        <end position="521"/>
    </location>
</feature>
<dbReference type="AlphaFoldDB" id="A0A401V147"/>
<feature type="region of interest" description="Disordered" evidence="6">
    <location>
        <begin position="107"/>
        <end position="136"/>
    </location>
</feature>
<keyword evidence="4 7" id="KW-1133">Transmembrane helix</keyword>
<evidence type="ECO:0000256" key="1">
    <source>
        <dbReference type="ARBA" id="ARBA00004651"/>
    </source>
</evidence>
<dbReference type="Pfam" id="PF03772">
    <property type="entry name" value="Competence"/>
    <property type="match status" value="1"/>
</dbReference>
<protein>
    <recommendedName>
        <fullName evidence="8">ComEC/Rec2-related protein domain-containing protein</fullName>
    </recommendedName>
</protein>
<feature type="transmembrane region" description="Helical" evidence="7">
    <location>
        <begin position="472"/>
        <end position="491"/>
    </location>
</feature>
<dbReference type="Proteomes" id="UP000288246">
    <property type="component" value="Unassembled WGS sequence"/>
</dbReference>